<name>A0ABD1S9T7_9LAMI</name>
<evidence type="ECO:0000256" key="1">
    <source>
        <dbReference type="ARBA" id="ARBA00004196"/>
    </source>
</evidence>
<dbReference type="Gene3D" id="3.80.10.10">
    <property type="entry name" value="Ribonuclease Inhibitor"/>
    <property type="match status" value="1"/>
</dbReference>
<keyword evidence="3" id="KW-1185">Reference proteome</keyword>
<dbReference type="Proteomes" id="UP001604336">
    <property type="component" value="Unassembled WGS sequence"/>
</dbReference>
<organism evidence="2 3">
    <name type="scientific">Abeliophyllum distichum</name>
    <dbReference type="NCBI Taxonomy" id="126358"/>
    <lineage>
        <taxon>Eukaryota</taxon>
        <taxon>Viridiplantae</taxon>
        <taxon>Streptophyta</taxon>
        <taxon>Embryophyta</taxon>
        <taxon>Tracheophyta</taxon>
        <taxon>Spermatophyta</taxon>
        <taxon>Magnoliopsida</taxon>
        <taxon>eudicotyledons</taxon>
        <taxon>Gunneridae</taxon>
        <taxon>Pentapetalae</taxon>
        <taxon>asterids</taxon>
        <taxon>lamiids</taxon>
        <taxon>Lamiales</taxon>
        <taxon>Oleaceae</taxon>
        <taxon>Forsythieae</taxon>
        <taxon>Abeliophyllum</taxon>
    </lineage>
</organism>
<reference evidence="3" key="1">
    <citation type="submission" date="2024-07" db="EMBL/GenBank/DDBJ databases">
        <title>Two chromosome-level genome assemblies of Korean endemic species Abeliophyllum distichum and Forsythia ovata (Oleaceae).</title>
        <authorList>
            <person name="Jang H."/>
        </authorList>
    </citation>
    <scope>NUCLEOTIDE SEQUENCE [LARGE SCALE GENOMIC DNA]</scope>
</reference>
<dbReference type="InterPro" id="IPR051848">
    <property type="entry name" value="PGIP"/>
</dbReference>
<dbReference type="InterPro" id="IPR001611">
    <property type="entry name" value="Leu-rich_rpt"/>
</dbReference>
<accession>A0ABD1S9T7</accession>
<dbReference type="PANTHER" id="PTHR48059">
    <property type="entry name" value="POLYGALACTURONASE INHIBITOR 1"/>
    <property type="match status" value="1"/>
</dbReference>
<dbReference type="Pfam" id="PF00560">
    <property type="entry name" value="LRR_1"/>
    <property type="match status" value="2"/>
</dbReference>
<protein>
    <submittedName>
        <fullName evidence="2">Leucine-rich repeat (LRR) family protein</fullName>
    </submittedName>
</protein>
<comment type="caution">
    <text evidence="2">The sequence shown here is derived from an EMBL/GenBank/DDBJ whole genome shotgun (WGS) entry which is preliminary data.</text>
</comment>
<proteinExistence type="predicted"/>
<dbReference type="PANTHER" id="PTHR48059:SF19">
    <property type="entry name" value="RECEPTOR-LIKE PROTEIN KINASE 5"/>
    <property type="match status" value="1"/>
</dbReference>
<sequence length="126" mass="14386">MHVKGIESLDLSYNRFNLGTIPDWVTSSPIIYSLKLAKCEIKIKLDDWNPTQTYYYDYIDLSENEITGSPVKLLDRTDYLVGFYASGNKLKFNLSSLKFSETLKYLDISRNLVTGTCLTPLEGLKT</sequence>
<evidence type="ECO:0000313" key="3">
    <source>
        <dbReference type="Proteomes" id="UP001604336"/>
    </source>
</evidence>
<dbReference type="EMBL" id="JBFOLK010000007">
    <property type="protein sequence ID" value="KAL2497517.1"/>
    <property type="molecule type" value="Genomic_DNA"/>
</dbReference>
<evidence type="ECO:0000313" key="2">
    <source>
        <dbReference type="EMBL" id="KAL2497517.1"/>
    </source>
</evidence>
<gene>
    <name evidence="2" type="ORF">Adt_23067</name>
</gene>
<comment type="subcellular location">
    <subcellularLocation>
        <location evidence="1">Cell envelope</location>
    </subcellularLocation>
</comment>
<dbReference type="AlphaFoldDB" id="A0ABD1S9T7"/>
<dbReference type="SUPFAM" id="SSF52058">
    <property type="entry name" value="L domain-like"/>
    <property type="match status" value="1"/>
</dbReference>
<dbReference type="InterPro" id="IPR032675">
    <property type="entry name" value="LRR_dom_sf"/>
</dbReference>